<proteinExistence type="inferred from homology"/>
<dbReference type="GO" id="GO:0046872">
    <property type="term" value="F:metal ion binding"/>
    <property type="evidence" value="ECO:0007669"/>
    <property type="project" value="UniProtKB-KW"/>
</dbReference>
<sequence>MMAFRAGLRTAFRTTFRTTRPRPFSSIPCKQARRYRPFENGPQYSKLTADVAETAPQQKWSRIAPVYKAQYVWRNYRGVVISIGAGGVVFYVYNLEEVPVTHRRRFNIFSPEAEKEVAGSSNEYKQQLEEYRGKILPPNHQKTKIVTRVVNRLLPTTGGLAGDDWEIHVIDAPEIQNAFVMPGGKVFVFTGILAICQNEDGVATVLGHEIAHNVAHHVAERISGQIWAYAFAFGVSIFFDFTGGLSNQIAQLLLSLPNSRTQEEEADHIGLLMMAEACYDPRQAVAFWERMAKAEKVTQLEFLSTHPSTYNRIDHIKQWLPQALDRYNEKGCSITGQYAKDFTGALGRQIQEAPEELAAEFNSVSSALTKSLRPFSTILAVTTARVMNLLPGPADAASGRKPG</sequence>
<evidence type="ECO:0000256" key="3">
    <source>
        <dbReference type="ARBA" id="ARBA00022801"/>
    </source>
</evidence>
<dbReference type="OrthoDB" id="7464992at2759"/>
<evidence type="ECO:0000259" key="7">
    <source>
        <dbReference type="Pfam" id="PF01435"/>
    </source>
</evidence>
<organism evidence="8 9">
    <name type="scientific">Exophiala sideris</name>
    <dbReference type="NCBI Taxonomy" id="1016849"/>
    <lineage>
        <taxon>Eukaryota</taxon>
        <taxon>Fungi</taxon>
        <taxon>Dikarya</taxon>
        <taxon>Ascomycota</taxon>
        <taxon>Pezizomycotina</taxon>
        <taxon>Eurotiomycetes</taxon>
        <taxon>Chaetothyriomycetidae</taxon>
        <taxon>Chaetothyriales</taxon>
        <taxon>Herpotrichiellaceae</taxon>
        <taxon>Exophiala</taxon>
    </lineage>
</organism>
<evidence type="ECO:0000313" key="9">
    <source>
        <dbReference type="Proteomes" id="UP000053599"/>
    </source>
</evidence>
<evidence type="ECO:0000256" key="2">
    <source>
        <dbReference type="ARBA" id="ARBA00022723"/>
    </source>
</evidence>
<dbReference type="InterPro" id="IPR051156">
    <property type="entry name" value="Mito/Outer_Membr_Metalloprot"/>
</dbReference>
<keyword evidence="2" id="KW-0479">Metal-binding</keyword>
<dbReference type="GO" id="GO:0034982">
    <property type="term" value="P:mitochondrial protein processing"/>
    <property type="evidence" value="ECO:0007669"/>
    <property type="project" value="TreeGrafter"/>
</dbReference>
<dbReference type="InterPro" id="IPR001915">
    <property type="entry name" value="Peptidase_M48"/>
</dbReference>
<evidence type="ECO:0000313" key="8">
    <source>
        <dbReference type="EMBL" id="KIV81046.1"/>
    </source>
</evidence>
<dbReference type="GO" id="GO:0005743">
    <property type="term" value="C:mitochondrial inner membrane"/>
    <property type="evidence" value="ECO:0007669"/>
    <property type="project" value="TreeGrafter"/>
</dbReference>
<keyword evidence="5 6" id="KW-0482">Metalloprotease</keyword>
<name>A0A0D1X0T2_9EURO</name>
<keyword evidence="3 6" id="KW-0378">Hydrolase</keyword>
<dbReference type="AlphaFoldDB" id="A0A0D1X0T2"/>
<dbReference type="STRING" id="1016849.A0A0D1X0T2"/>
<gene>
    <name evidence="8" type="ORF">PV11_08499</name>
</gene>
<feature type="domain" description="Peptidase M48" evidence="7">
    <location>
        <begin position="141"/>
        <end position="319"/>
    </location>
</feature>
<evidence type="ECO:0000256" key="6">
    <source>
        <dbReference type="RuleBase" id="RU003983"/>
    </source>
</evidence>
<dbReference type="CDD" id="cd07331">
    <property type="entry name" value="M48C_Oma1_like"/>
    <property type="match status" value="1"/>
</dbReference>
<dbReference type="Gene3D" id="3.30.2010.10">
    <property type="entry name" value="Metalloproteases ('zincins'), catalytic domain"/>
    <property type="match status" value="1"/>
</dbReference>
<dbReference type="PANTHER" id="PTHR22726">
    <property type="entry name" value="METALLOENDOPEPTIDASE OMA1"/>
    <property type="match status" value="1"/>
</dbReference>
<keyword evidence="1 6" id="KW-0645">Protease</keyword>
<dbReference type="PANTHER" id="PTHR22726:SF1">
    <property type="entry name" value="METALLOENDOPEPTIDASE OMA1, MITOCHONDRIAL"/>
    <property type="match status" value="1"/>
</dbReference>
<reference evidence="8 9" key="1">
    <citation type="submission" date="2015-01" db="EMBL/GenBank/DDBJ databases">
        <title>The Genome Sequence of Exophiala sideris CBS121828.</title>
        <authorList>
            <consortium name="The Broad Institute Genomics Platform"/>
            <person name="Cuomo C."/>
            <person name="de Hoog S."/>
            <person name="Gorbushina A."/>
            <person name="Stielow B."/>
            <person name="Teixiera M."/>
            <person name="Abouelleil A."/>
            <person name="Chapman S.B."/>
            <person name="Priest M."/>
            <person name="Young S.K."/>
            <person name="Wortman J."/>
            <person name="Nusbaum C."/>
            <person name="Birren B."/>
        </authorList>
    </citation>
    <scope>NUCLEOTIDE SEQUENCE [LARGE SCALE GENOMIC DNA]</scope>
    <source>
        <strain evidence="8 9">CBS 121828</strain>
    </source>
</reference>
<accession>A0A0D1X0T2</accession>
<keyword evidence="4 6" id="KW-0862">Zinc</keyword>
<comment type="similarity">
    <text evidence="6">Belongs to the peptidase M48 family.</text>
</comment>
<dbReference type="GO" id="GO:0004222">
    <property type="term" value="F:metalloendopeptidase activity"/>
    <property type="evidence" value="ECO:0007669"/>
    <property type="project" value="InterPro"/>
</dbReference>
<dbReference type="Proteomes" id="UP000053599">
    <property type="component" value="Unassembled WGS sequence"/>
</dbReference>
<dbReference type="EMBL" id="KN846953">
    <property type="protein sequence ID" value="KIV81046.1"/>
    <property type="molecule type" value="Genomic_DNA"/>
</dbReference>
<evidence type="ECO:0000256" key="4">
    <source>
        <dbReference type="ARBA" id="ARBA00022833"/>
    </source>
</evidence>
<dbReference type="HOGENOM" id="CLU_029002_1_0_1"/>
<evidence type="ECO:0000256" key="5">
    <source>
        <dbReference type="ARBA" id="ARBA00023049"/>
    </source>
</evidence>
<dbReference type="GO" id="GO:0006515">
    <property type="term" value="P:protein quality control for misfolded or incompletely synthesized proteins"/>
    <property type="evidence" value="ECO:0007669"/>
    <property type="project" value="TreeGrafter"/>
</dbReference>
<dbReference type="Pfam" id="PF01435">
    <property type="entry name" value="Peptidase_M48"/>
    <property type="match status" value="1"/>
</dbReference>
<protein>
    <recommendedName>
        <fullName evidence="7">Peptidase M48 domain-containing protein</fullName>
    </recommendedName>
</protein>
<evidence type="ECO:0000256" key="1">
    <source>
        <dbReference type="ARBA" id="ARBA00022670"/>
    </source>
</evidence>
<comment type="cofactor">
    <cofactor evidence="6">
        <name>Zn(2+)</name>
        <dbReference type="ChEBI" id="CHEBI:29105"/>
    </cofactor>
    <text evidence="6">Binds 1 zinc ion per subunit.</text>
</comment>